<evidence type="ECO:0000256" key="2">
    <source>
        <dbReference type="SAM" id="SignalP"/>
    </source>
</evidence>
<sequence length="289" mass="30401">MLSKRTLSPIAIALLAAAAASQGDLLWAKPTQLPSRAPVPEINRDASEPTPPAAPDIPLPQPKPREADTSPTLPPKPFQGPSPPPGWTKQPNPPATPDPRSANIAEDKMPADELACRERLKALGAEFSDRPPERDTALGCSVPYPLTLRKAGGSIEITPAAELNCAMAETLSRFLIDVVSPAAQAELGAAPISVAQASGYVCRPRNGSTKLSEHGFGNALDIASLTLADNTVVEVDGARPEKQARLLDRVRQAACGPFKTVLGPGSDADHAKHLHLDLAPRRNGGTFCQ</sequence>
<gene>
    <name evidence="4" type="ORF">QV13_01535</name>
</gene>
<dbReference type="AlphaFoldDB" id="A0A1C2ECN9"/>
<dbReference type="Proteomes" id="UP000094412">
    <property type="component" value="Unassembled WGS sequence"/>
</dbReference>
<keyword evidence="2" id="KW-0732">Signal</keyword>
<evidence type="ECO:0000256" key="1">
    <source>
        <dbReference type="SAM" id="MobiDB-lite"/>
    </source>
</evidence>
<dbReference type="OrthoDB" id="9809788at2"/>
<reference evidence="4 5" key="1">
    <citation type="submission" date="2016-08" db="EMBL/GenBank/DDBJ databases">
        <title>Whole genome sequence of Mesorhizobium sp. strain UASWS1009 isolated from industrial sewage.</title>
        <authorList>
            <person name="Crovadore J."/>
            <person name="Calmin G."/>
            <person name="Chablais R."/>
            <person name="Cochard B."/>
            <person name="Lefort F."/>
        </authorList>
    </citation>
    <scope>NUCLEOTIDE SEQUENCE [LARGE SCALE GENOMIC DNA]</scope>
    <source>
        <strain evidence="4 5">UASWS1009</strain>
    </source>
</reference>
<comment type="caution">
    <text evidence="4">The sequence shown here is derived from an EMBL/GenBank/DDBJ whole genome shotgun (WGS) entry which is preliminary data.</text>
</comment>
<dbReference type="EMBL" id="MDEO01000020">
    <property type="protein sequence ID" value="OCX24727.1"/>
    <property type="molecule type" value="Genomic_DNA"/>
</dbReference>
<protein>
    <recommendedName>
        <fullName evidence="3">Extensin-like C-terminal domain-containing protein</fullName>
    </recommendedName>
</protein>
<proteinExistence type="predicted"/>
<dbReference type="InterPro" id="IPR009683">
    <property type="entry name" value="Extensin-like_C"/>
</dbReference>
<evidence type="ECO:0000313" key="5">
    <source>
        <dbReference type="Proteomes" id="UP000094412"/>
    </source>
</evidence>
<dbReference type="Pfam" id="PF06904">
    <property type="entry name" value="Extensin-like_C"/>
    <property type="match status" value="1"/>
</dbReference>
<feature type="domain" description="Extensin-like C-terminal" evidence="3">
    <location>
        <begin position="115"/>
        <end position="289"/>
    </location>
</feature>
<keyword evidence="5" id="KW-1185">Reference proteome</keyword>
<dbReference type="STRING" id="1566387.QV13_01535"/>
<accession>A0A1C2ECN9</accession>
<feature type="compositionally biased region" description="Pro residues" evidence="1">
    <location>
        <begin position="72"/>
        <end position="97"/>
    </location>
</feature>
<evidence type="ECO:0000313" key="4">
    <source>
        <dbReference type="EMBL" id="OCX24727.1"/>
    </source>
</evidence>
<evidence type="ECO:0000259" key="3">
    <source>
        <dbReference type="Pfam" id="PF06904"/>
    </source>
</evidence>
<feature type="compositionally biased region" description="Pro residues" evidence="1">
    <location>
        <begin position="49"/>
        <end position="62"/>
    </location>
</feature>
<feature type="chain" id="PRO_5008660429" description="Extensin-like C-terminal domain-containing protein" evidence="2">
    <location>
        <begin position="23"/>
        <end position="289"/>
    </location>
</feature>
<organism evidence="4 5">
    <name type="scientific">Mesorhizobium hungaricum</name>
    <dbReference type="NCBI Taxonomy" id="1566387"/>
    <lineage>
        <taxon>Bacteria</taxon>
        <taxon>Pseudomonadati</taxon>
        <taxon>Pseudomonadota</taxon>
        <taxon>Alphaproteobacteria</taxon>
        <taxon>Hyphomicrobiales</taxon>
        <taxon>Phyllobacteriaceae</taxon>
        <taxon>Mesorhizobium</taxon>
    </lineage>
</organism>
<feature type="region of interest" description="Disordered" evidence="1">
    <location>
        <begin position="35"/>
        <end position="104"/>
    </location>
</feature>
<feature type="signal peptide" evidence="2">
    <location>
        <begin position="1"/>
        <end position="22"/>
    </location>
</feature>
<name>A0A1C2ECN9_9HYPH</name>